<gene>
    <name evidence="2" type="ORF">C7B77_25855</name>
</gene>
<sequence length="274" mass="28187">MTTPIQVGIDIGGTKMLAIARSSDIHARSQITTGKDFSADDAQKAIDRFIHTLSTPPDSIGIAVPGLVDPHGVVIACDVLPQLVGWQPAIALASICKVNVLNDAEAALMQVVSNIQPQAVAAVVMVGTGIGAAIYAHGMVLRGANGWAGELGSIPIEGKTLDAQASGAAILQELGVDIDRLSDLVAAGDSRALQAIEQAGSKFGLGLATLINLLNPEAIVLAGGTLRWQGYLEAALESVERHSLDDLRAVCSIEVSPHGGDLVALGATRSILKC</sequence>
<proteinExistence type="inferred from homology"/>
<dbReference type="AlphaFoldDB" id="A0A2T1FGC3"/>
<reference evidence="2 3" key="1">
    <citation type="submission" date="2018-03" db="EMBL/GenBank/DDBJ databases">
        <title>The ancient ancestry and fast evolution of plastids.</title>
        <authorList>
            <person name="Moore K.R."/>
            <person name="Magnabosco C."/>
            <person name="Momper L."/>
            <person name="Gold D.A."/>
            <person name="Bosak T."/>
            <person name="Fournier G.P."/>
        </authorList>
    </citation>
    <scope>NUCLEOTIDE SEQUENCE [LARGE SCALE GENOMIC DNA]</scope>
    <source>
        <strain evidence="2 3">CCALA 037</strain>
    </source>
</reference>
<dbReference type="Pfam" id="PF00480">
    <property type="entry name" value="ROK"/>
    <property type="match status" value="1"/>
</dbReference>
<comment type="caution">
    <text evidence="2">The sequence shown here is derived from an EMBL/GenBank/DDBJ whole genome shotgun (WGS) entry which is preliminary data.</text>
</comment>
<name>A0A2T1FGC3_9CYAN</name>
<dbReference type="EMBL" id="PVWO01000533">
    <property type="protein sequence ID" value="PSB44055.1"/>
    <property type="molecule type" value="Genomic_DNA"/>
</dbReference>
<dbReference type="RefSeq" id="WP_106311754.1">
    <property type="nucleotide sequence ID" value="NZ_PVWO01000533.1"/>
</dbReference>
<comment type="similarity">
    <text evidence="1">Belongs to the ROK (NagC/XylR) family.</text>
</comment>
<evidence type="ECO:0000313" key="2">
    <source>
        <dbReference type="EMBL" id="PSB44055.1"/>
    </source>
</evidence>
<dbReference type="InterPro" id="IPR043129">
    <property type="entry name" value="ATPase_NBD"/>
</dbReference>
<organism evidence="2 3">
    <name type="scientific">Chamaesiphon polymorphus CCALA 037</name>
    <dbReference type="NCBI Taxonomy" id="2107692"/>
    <lineage>
        <taxon>Bacteria</taxon>
        <taxon>Bacillati</taxon>
        <taxon>Cyanobacteriota</taxon>
        <taxon>Cyanophyceae</taxon>
        <taxon>Gomontiellales</taxon>
        <taxon>Chamaesiphonaceae</taxon>
        <taxon>Chamaesiphon</taxon>
    </lineage>
</organism>
<evidence type="ECO:0000256" key="1">
    <source>
        <dbReference type="ARBA" id="ARBA00006479"/>
    </source>
</evidence>
<dbReference type="PANTHER" id="PTHR18964:SF149">
    <property type="entry name" value="BIFUNCTIONAL UDP-N-ACETYLGLUCOSAMINE 2-EPIMERASE_N-ACETYLMANNOSAMINE KINASE"/>
    <property type="match status" value="1"/>
</dbReference>
<dbReference type="SUPFAM" id="SSF53067">
    <property type="entry name" value="Actin-like ATPase domain"/>
    <property type="match status" value="1"/>
</dbReference>
<accession>A0A2T1FGC3</accession>
<protein>
    <submittedName>
        <fullName evidence="2">ROK family protein</fullName>
    </submittedName>
</protein>
<dbReference type="InterPro" id="IPR000600">
    <property type="entry name" value="ROK"/>
</dbReference>
<dbReference type="Proteomes" id="UP000238937">
    <property type="component" value="Unassembled WGS sequence"/>
</dbReference>
<dbReference type="OrthoDB" id="9810372at2"/>
<keyword evidence="3" id="KW-1185">Reference proteome</keyword>
<dbReference type="Gene3D" id="3.30.420.40">
    <property type="match status" value="2"/>
</dbReference>
<dbReference type="PANTHER" id="PTHR18964">
    <property type="entry name" value="ROK (REPRESSOR, ORF, KINASE) FAMILY"/>
    <property type="match status" value="1"/>
</dbReference>
<evidence type="ECO:0000313" key="3">
    <source>
        <dbReference type="Proteomes" id="UP000238937"/>
    </source>
</evidence>